<name>A0A8T0RV42_PANVG</name>
<accession>A0A8T0RV42</accession>
<keyword evidence="2" id="KW-0472">Membrane</keyword>
<evidence type="ECO:0000256" key="1">
    <source>
        <dbReference type="SAM" id="MobiDB-lite"/>
    </source>
</evidence>
<reference evidence="3" key="1">
    <citation type="submission" date="2020-05" db="EMBL/GenBank/DDBJ databases">
        <title>WGS assembly of Panicum virgatum.</title>
        <authorList>
            <person name="Lovell J.T."/>
            <person name="Jenkins J."/>
            <person name="Shu S."/>
            <person name="Juenger T.E."/>
            <person name="Schmutz J."/>
        </authorList>
    </citation>
    <scope>NUCLEOTIDE SEQUENCE</scope>
    <source>
        <strain evidence="3">AP13</strain>
    </source>
</reference>
<keyword evidence="4" id="KW-1185">Reference proteome</keyword>
<gene>
    <name evidence="3" type="ORF">PVAP13_5NG243481</name>
</gene>
<protein>
    <submittedName>
        <fullName evidence="3">Uncharacterized protein</fullName>
    </submittedName>
</protein>
<evidence type="ECO:0000313" key="4">
    <source>
        <dbReference type="Proteomes" id="UP000823388"/>
    </source>
</evidence>
<feature type="region of interest" description="Disordered" evidence="1">
    <location>
        <begin position="116"/>
        <end position="136"/>
    </location>
</feature>
<sequence>MAQMYNYIRSLSVQMCNLTPAFPVVPAPTTPPFSPLIVSLPGLTHRLAFGRFGPSTLHPEPSVCQALNPPASRFGRPVQRRTVCDCGRTYAVERRGICETARAMGSGIALPGDAAASVEGGTARPREAAPRQLRQDHSFDTGDVRNWREVERRRRIWLEKKARPKRGRRAGKDEINPRAREMMRSTLLHLILACVLVSLLQIEACMRLAGLA</sequence>
<proteinExistence type="predicted"/>
<feature type="compositionally biased region" description="Basic and acidic residues" evidence="1">
    <location>
        <begin position="124"/>
        <end position="136"/>
    </location>
</feature>
<feature type="transmembrane region" description="Helical" evidence="2">
    <location>
        <begin position="187"/>
        <end position="209"/>
    </location>
</feature>
<keyword evidence="2" id="KW-0812">Transmembrane</keyword>
<evidence type="ECO:0000313" key="3">
    <source>
        <dbReference type="EMBL" id="KAG2589340.1"/>
    </source>
</evidence>
<evidence type="ECO:0000256" key="2">
    <source>
        <dbReference type="SAM" id="Phobius"/>
    </source>
</evidence>
<dbReference type="Proteomes" id="UP000823388">
    <property type="component" value="Chromosome 5N"/>
</dbReference>
<comment type="caution">
    <text evidence="3">The sequence shown here is derived from an EMBL/GenBank/DDBJ whole genome shotgun (WGS) entry which is preliminary data.</text>
</comment>
<keyword evidence="2" id="KW-1133">Transmembrane helix</keyword>
<dbReference type="AlphaFoldDB" id="A0A8T0RV42"/>
<organism evidence="3 4">
    <name type="scientific">Panicum virgatum</name>
    <name type="common">Blackwell switchgrass</name>
    <dbReference type="NCBI Taxonomy" id="38727"/>
    <lineage>
        <taxon>Eukaryota</taxon>
        <taxon>Viridiplantae</taxon>
        <taxon>Streptophyta</taxon>
        <taxon>Embryophyta</taxon>
        <taxon>Tracheophyta</taxon>
        <taxon>Spermatophyta</taxon>
        <taxon>Magnoliopsida</taxon>
        <taxon>Liliopsida</taxon>
        <taxon>Poales</taxon>
        <taxon>Poaceae</taxon>
        <taxon>PACMAD clade</taxon>
        <taxon>Panicoideae</taxon>
        <taxon>Panicodae</taxon>
        <taxon>Paniceae</taxon>
        <taxon>Panicinae</taxon>
        <taxon>Panicum</taxon>
        <taxon>Panicum sect. Hiantes</taxon>
    </lineage>
</organism>
<dbReference type="EMBL" id="CM029046">
    <property type="protein sequence ID" value="KAG2589340.1"/>
    <property type="molecule type" value="Genomic_DNA"/>
</dbReference>